<accession>E4XV07</accession>
<protein>
    <submittedName>
        <fullName evidence="1">Uncharacterized protein</fullName>
    </submittedName>
</protein>
<sequence length="188" mass="21639">MADLSFKVPFWKPLAELNARRDGPGVLEQNLTDDKREMTFNRDCRKFFRVALNYLILILALVKIVEILKTTNYLEKFSKFGKIEENYSKKINQKSEARIFLPNISCPHVTPAEDIFTKPNSSGRVLVAVYPYGPNNQIRGFRESIFLAKMLNRSIVAPPFFKHDRTDKSAAQGSNLVDPWVLVQKVQF</sequence>
<dbReference type="AlphaFoldDB" id="E4XV07"/>
<dbReference type="InParanoid" id="E4XV07"/>
<keyword evidence="2" id="KW-1185">Reference proteome</keyword>
<dbReference type="EMBL" id="FN653196">
    <property type="protein sequence ID" value="CBY19979.1"/>
    <property type="molecule type" value="Genomic_DNA"/>
</dbReference>
<dbReference type="Proteomes" id="UP000001307">
    <property type="component" value="Unassembled WGS sequence"/>
</dbReference>
<evidence type="ECO:0000313" key="2">
    <source>
        <dbReference type="Proteomes" id="UP000001307"/>
    </source>
</evidence>
<organism evidence="1">
    <name type="scientific">Oikopleura dioica</name>
    <name type="common">Tunicate</name>
    <dbReference type="NCBI Taxonomy" id="34765"/>
    <lineage>
        <taxon>Eukaryota</taxon>
        <taxon>Metazoa</taxon>
        <taxon>Chordata</taxon>
        <taxon>Tunicata</taxon>
        <taxon>Appendicularia</taxon>
        <taxon>Copelata</taxon>
        <taxon>Oikopleuridae</taxon>
        <taxon>Oikopleura</taxon>
    </lineage>
</organism>
<evidence type="ECO:0000313" key="1">
    <source>
        <dbReference type="EMBL" id="CBY19979.1"/>
    </source>
</evidence>
<name>E4XV07_OIKDI</name>
<proteinExistence type="predicted"/>
<gene>
    <name evidence="1" type="ORF">GSOID_T00005332001</name>
</gene>
<reference evidence="1" key="1">
    <citation type="journal article" date="2010" name="Science">
        <title>Plasticity of animal genome architecture unmasked by rapid evolution of a pelagic tunicate.</title>
        <authorList>
            <person name="Denoeud F."/>
            <person name="Henriet S."/>
            <person name="Mungpakdee S."/>
            <person name="Aury J.M."/>
            <person name="Da Silva C."/>
            <person name="Brinkmann H."/>
            <person name="Mikhaleva J."/>
            <person name="Olsen L.C."/>
            <person name="Jubin C."/>
            <person name="Canestro C."/>
            <person name="Bouquet J.M."/>
            <person name="Danks G."/>
            <person name="Poulain J."/>
            <person name="Campsteijn C."/>
            <person name="Adamski M."/>
            <person name="Cross I."/>
            <person name="Yadetie F."/>
            <person name="Muffato M."/>
            <person name="Louis A."/>
            <person name="Butcher S."/>
            <person name="Tsagkogeorga G."/>
            <person name="Konrad A."/>
            <person name="Singh S."/>
            <person name="Jensen M.F."/>
            <person name="Cong E.H."/>
            <person name="Eikeseth-Otteraa H."/>
            <person name="Noel B."/>
            <person name="Anthouard V."/>
            <person name="Porcel B.M."/>
            <person name="Kachouri-Lafond R."/>
            <person name="Nishino A."/>
            <person name="Ugolini M."/>
            <person name="Chourrout P."/>
            <person name="Nishida H."/>
            <person name="Aasland R."/>
            <person name="Huzurbazar S."/>
            <person name="Westhof E."/>
            <person name="Delsuc F."/>
            <person name="Lehrach H."/>
            <person name="Reinhardt R."/>
            <person name="Weissenbach J."/>
            <person name="Roy S.W."/>
            <person name="Artiguenave F."/>
            <person name="Postlethwait J.H."/>
            <person name="Manak J.R."/>
            <person name="Thompson E.M."/>
            <person name="Jaillon O."/>
            <person name="Du Pasquier L."/>
            <person name="Boudinot P."/>
            <person name="Liberles D.A."/>
            <person name="Volff J.N."/>
            <person name="Philippe H."/>
            <person name="Lenhard B."/>
            <person name="Roest Crollius H."/>
            <person name="Wincker P."/>
            <person name="Chourrout D."/>
        </authorList>
    </citation>
    <scope>NUCLEOTIDE SEQUENCE [LARGE SCALE GENOMIC DNA]</scope>
</reference>